<dbReference type="GO" id="GO:0015081">
    <property type="term" value="F:sodium ion transmembrane transporter activity"/>
    <property type="evidence" value="ECO:0007669"/>
    <property type="project" value="InterPro"/>
</dbReference>
<keyword evidence="9" id="KW-1185">Reference proteome</keyword>
<evidence type="ECO:0000256" key="7">
    <source>
        <dbReference type="SAM" id="Phobius"/>
    </source>
</evidence>
<sequence>MEGLSTGQIALIVLTAGLVIVFAVLICLILIIRLYGSVIQSAQKGRRKKEEPAAPQPNAALPLEEPQPALSVQPAAQGEISPEIIAAISAAVYALYGTETPILSVRRCRRTGVRSVWGQAGVLRGTHPF</sequence>
<protein>
    <submittedName>
        <fullName evidence="8">OadG family protein</fullName>
    </submittedName>
</protein>
<evidence type="ECO:0000256" key="3">
    <source>
        <dbReference type="ARBA" id="ARBA00022692"/>
    </source>
</evidence>
<keyword evidence="3 7" id="KW-0812">Transmembrane</keyword>
<feature type="region of interest" description="Disordered" evidence="6">
    <location>
        <begin position="45"/>
        <end position="75"/>
    </location>
</feature>
<evidence type="ECO:0000256" key="4">
    <source>
        <dbReference type="ARBA" id="ARBA00022989"/>
    </source>
</evidence>
<reference evidence="8 9" key="1">
    <citation type="submission" date="2024-06" db="EMBL/GenBank/DDBJ databases">
        <title>Caproicibacterium argilliputei sp. nov, a novel caproic acid producing anaerobic bacterium isolated from pit mud.</title>
        <authorList>
            <person name="Xia S."/>
        </authorList>
    </citation>
    <scope>NUCLEOTIDE SEQUENCE [LARGE SCALE GENOMIC DNA]</scope>
    <source>
        <strain evidence="8 9">ZCY20-5</strain>
    </source>
</reference>
<feature type="transmembrane region" description="Helical" evidence="7">
    <location>
        <begin position="12"/>
        <end position="36"/>
    </location>
</feature>
<dbReference type="NCBIfam" id="TIGR01195">
    <property type="entry name" value="oadG_fam"/>
    <property type="match status" value="1"/>
</dbReference>
<evidence type="ECO:0000256" key="5">
    <source>
        <dbReference type="ARBA" id="ARBA00023136"/>
    </source>
</evidence>
<feature type="compositionally biased region" description="Low complexity" evidence="6">
    <location>
        <begin position="56"/>
        <end position="66"/>
    </location>
</feature>
<dbReference type="InterPro" id="IPR005899">
    <property type="entry name" value="Na_pump_deCOase"/>
</dbReference>
<comment type="subcellular location">
    <subcellularLocation>
        <location evidence="1">Cell membrane</location>
    </subcellularLocation>
</comment>
<reference evidence="9" key="3">
    <citation type="submission" date="2024-06" db="EMBL/GenBank/DDBJ databases">
        <authorList>
            <person name="Zeng C."/>
        </authorList>
    </citation>
    <scope>NUCLEOTIDE SEQUENCE [LARGE SCALE GENOMIC DNA]</scope>
    <source>
        <strain evidence="9">ZCY20-5</strain>
    </source>
</reference>
<keyword evidence="5 7" id="KW-0472">Membrane</keyword>
<keyword evidence="4 7" id="KW-1133">Transmembrane helix</keyword>
<evidence type="ECO:0000313" key="9">
    <source>
        <dbReference type="Proteomes" id="UP001300604"/>
    </source>
</evidence>
<dbReference type="Proteomes" id="UP001300604">
    <property type="component" value="Chromosome"/>
</dbReference>
<evidence type="ECO:0000313" key="8">
    <source>
        <dbReference type="EMBL" id="WOC33079.1"/>
    </source>
</evidence>
<dbReference type="KEGG" id="carl:PXC00_04150"/>
<keyword evidence="2" id="KW-1003">Cell membrane</keyword>
<dbReference type="AlphaFoldDB" id="A0AA97DA61"/>
<dbReference type="Pfam" id="PF04277">
    <property type="entry name" value="OAD_gamma"/>
    <property type="match status" value="1"/>
</dbReference>
<gene>
    <name evidence="8" type="ORF">PXC00_04150</name>
</gene>
<evidence type="ECO:0000256" key="2">
    <source>
        <dbReference type="ARBA" id="ARBA00022475"/>
    </source>
</evidence>
<dbReference type="GO" id="GO:0036376">
    <property type="term" value="P:sodium ion export across plasma membrane"/>
    <property type="evidence" value="ECO:0007669"/>
    <property type="project" value="InterPro"/>
</dbReference>
<evidence type="ECO:0000256" key="1">
    <source>
        <dbReference type="ARBA" id="ARBA00004236"/>
    </source>
</evidence>
<dbReference type="GO" id="GO:0005886">
    <property type="term" value="C:plasma membrane"/>
    <property type="evidence" value="ECO:0007669"/>
    <property type="project" value="UniProtKB-SubCell"/>
</dbReference>
<proteinExistence type="predicted"/>
<name>A0AA97DA61_9FIRM</name>
<dbReference type="RefSeq" id="WP_275844303.1">
    <property type="nucleotide sequence ID" value="NZ_CP135996.1"/>
</dbReference>
<evidence type="ECO:0000256" key="6">
    <source>
        <dbReference type="SAM" id="MobiDB-lite"/>
    </source>
</evidence>
<organism evidence="8 9">
    <name type="scientific">Caproicibacterium argilliputei</name>
    <dbReference type="NCBI Taxonomy" id="3030016"/>
    <lineage>
        <taxon>Bacteria</taxon>
        <taxon>Bacillati</taxon>
        <taxon>Bacillota</taxon>
        <taxon>Clostridia</taxon>
        <taxon>Eubacteriales</taxon>
        <taxon>Oscillospiraceae</taxon>
        <taxon>Caproicibacterium</taxon>
    </lineage>
</organism>
<dbReference type="EMBL" id="CP135996">
    <property type="protein sequence ID" value="WOC33079.1"/>
    <property type="molecule type" value="Genomic_DNA"/>
</dbReference>
<accession>A0AA97DA61</accession>
<reference evidence="9" key="2">
    <citation type="submission" date="2024-06" db="EMBL/GenBank/DDBJ databases">
        <title>Caproicibacterium argilliputei sp. nov, a novel caproic acid producing anaerobic bacterium isolated from pit mud.</title>
        <authorList>
            <person name="Zeng C."/>
        </authorList>
    </citation>
    <scope>NUCLEOTIDE SEQUENCE [LARGE SCALE GENOMIC DNA]</scope>
    <source>
        <strain evidence="9">ZCY20-5</strain>
    </source>
</reference>